<gene>
    <name evidence="2" type="ORF">E2626_14435</name>
</gene>
<evidence type="ECO:0000256" key="1">
    <source>
        <dbReference type="SAM" id="Phobius"/>
    </source>
</evidence>
<reference evidence="2 3" key="1">
    <citation type="submission" date="2019-03" db="EMBL/GenBank/DDBJ databases">
        <authorList>
            <person name="Yang Y."/>
        </authorList>
    </citation>
    <scope>NUCLEOTIDE SEQUENCE [LARGE SCALE GENOMIC DNA]</scope>
    <source>
        <strain evidence="2 3">ASL-1</strain>
    </source>
</reference>
<accession>A0A4Y8LA45</accession>
<dbReference type="OrthoDB" id="2915060at2"/>
<feature type="transmembrane region" description="Helical" evidence="1">
    <location>
        <begin position="46"/>
        <end position="66"/>
    </location>
</feature>
<keyword evidence="1" id="KW-0812">Transmembrane</keyword>
<protein>
    <submittedName>
        <fullName evidence="2">Uncharacterized protein</fullName>
    </submittedName>
</protein>
<organism evidence="2 3">
    <name type="scientific">Jeotgalibacillus salarius</name>
    <dbReference type="NCBI Taxonomy" id="546023"/>
    <lineage>
        <taxon>Bacteria</taxon>
        <taxon>Bacillati</taxon>
        <taxon>Bacillota</taxon>
        <taxon>Bacilli</taxon>
        <taxon>Bacillales</taxon>
        <taxon>Caryophanaceae</taxon>
        <taxon>Jeotgalibacillus</taxon>
    </lineage>
</organism>
<keyword evidence="1" id="KW-1133">Transmembrane helix</keyword>
<evidence type="ECO:0000313" key="3">
    <source>
        <dbReference type="Proteomes" id="UP000297776"/>
    </source>
</evidence>
<name>A0A4Y8LA45_9BACL</name>
<sequence length="77" mass="9164">MGWSIANQTDFSGYQIEFAVIYTIFFIASIWVFYDSDHYFMGFKRHFFWILTLTAGAVGMILYIIFRRLEKNNSTLQ</sequence>
<evidence type="ECO:0000313" key="2">
    <source>
        <dbReference type="EMBL" id="TFD99453.1"/>
    </source>
</evidence>
<keyword evidence="3" id="KW-1185">Reference proteome</keyword>
<dbReference type="EMBL" id="SORX01000010">
    <property type="protein sequence ID" value="TFD99453.1"/>
    <property type="molecule type" value="Genomic_DNA"/>
</dbReference>
<dbReference type="AlphaFoldDB" id="A0A4Y8LA45"/>
<comment type="caution">
    <text evidence="2">The sequence shown here is derived from an EMBL/GenBank/DDBJ whole genome shotgun (WGS) entry which is preliminary data.</text>
</comment>
<proteinExistence type="predicted"/>
<dbReference type="RefSeq" id="WP_134382495.1">
    <property type="nucleotide sequence ID" value="NZ_SORX01000010.1"/>
</dbReference>
<dbReference type="Proteomes" id="UP000297776">
    <property type="component" value="Unassembled WGS sequence"/>
</dbReference>
<feature type="transmembrane region" description="Helical" evidence="1">
    <location>
        <begin position="12"/>
        <end position="34"/>
    </location>
</feature>
<keyword evidence="1" id="KW-0472">Membrane</keyword>